<dbReference type="AlphaFoldDB" id="A0A834X8J0"/>
<dbReference type="InterPro" id="IPR045312">
    <property type="entry name" value="PCBER-like"/>
</dbReference>
<reference evidence="4" key="1">
    <citation type="submission" date="2020-09" db="EMBL/GenBank/DDBJ databases">
        <title>Genome-Enabled Discovery of Anthraquinone Biosynthesis in Senna tora.</title>
        <authorList>
            <person name="Kang S.-H."/>
            <person name="Pandey R.P."/>
            <person name="Lee C.-M."/>
            <person name="Sim J.-S."/>
            <person name="Jeong J.-T."/>
            <person name="Choi B.-S."/>
            <person name="Jung M."/>
            <person name="Ginzburg D."/>
            <person name="Zhao K."/>
            <person name="Won S.Y."/>
            <person name="Oh T.-J."/>
            <person name="Yu Y."/>
            <person name="Kim N.-H."/>
            <person name="Lee O.R."/>
            <person name="Lee T.-H."/>
            <person name="Bashyal P."/>
            <person name="Kim T.-S."/>
            <person name="Lee W.-H."/>
            <person name="Kawkins C."/>
            <person name="Kim C.-K."/>
            <person name="Kim J.S."/>
            <person name="Ahn B.O."/>
            <person name="Rhee S.Y."/>
            <person name="Sohng J.K."/>
        </authorList>
    </citation>
    <scope>NUCLEOTIDE SEQUENCE</scope>
    <source>
        <tissue evidence="4">Leaf</tissue>
    </source>
</reference>
<dbReference type="InterPro" id="IPR036291">
    <property type="entry name" value="NAD(P)-bd_dom_sf"/>
</dbReference>
<sequence>MVNDEKSKILIIGATGYLGQFMVKASLSMAHPTFAYTRSIQTNLHLLNHLQSMGLIIFQGNLEEHHKLVSCLKQVDVVISTLAVPQHLEQLKLIKAMKEAGNIKRFLPSEYGNEVDRVNGGLPPFEAILENKRKIRRATEEAGIPFTYISANSFAAYFVNYLLHPHLHNLHHILVYGTGEAKVKLVLLKRSRNVEKEMGEMRLKNTRLTKAVLNYEEDVAFYTVKAAIDERARNRVVICRPKANIISQLELIALWENKTKLSFKREYVTQTQMVKLSHSNYMHLPSSVVYFTTDFPHNIPIAILHSIFVEGSQTSFELCPKDLEASQLYPDYKYTSLEALLDVFLINPPKPRLASFC</sequence>
<keyword evidence="2" id="KW-0560">Oxidoreductase</keyword>
<comment type="caution">
    <text evidence="4">The sequence shown here is derived from an EMBL/GenBank/DDBJ whole genome shotgun (WGS) entry which is preliminary data.</text>
</comment>
<dbReference type="SUPFAM" id="SSF51735">
    <property type="entry name" value="NAD(P)-binding Rossmann-fold domains"/>
    <property type="match status" value="1"/>
</dbReference>
<dbReference type="PANTHER" id="PTHR43349">
    <property type="entry name" value="PINORESINOL REDUCTASE-RELATED"/>
    <property type="match status" value="1"/>
</dbReference>
<evidence type="ECO:0000256" key="2">
    <source>
        <dbReference type="ARBA" id="ARBA00023002"/>
    </source>
</evidence>
<dbReference type="GO" id="GO:0009807">
    <property type="term" value="P:lignan biosynthetic process"/>
    <property type="evidence" value="ECO:0007669"/>
    <property type="project" value="UniProtKB-ARBA"/>
</dbReference>
<evidence type="ECO:0000313" key="5">
    <source>
        <dbReference type="Proteomes" id="UP000634136"/>
    </source>
</evidence>
<keyword evidence="1" id="KW-0521">NADP</keyword>
<dbReference type="CDD" id="cd05259">
    <property type="entry name" value="PCBER_SDR_a"/>
    <property type="match status" value="1"/>
</dbReference>
<accession>A0A834X8J0</accession>
<organism evidence="4 5">
    <name type="scientific">Senna tora</name>
    <dbReference type="NCBI Taxonomy" id="362788"/>
    <lineage>
        <taxon>Eukaryota</taxon>
        <taxon>Viridiplantae</taxon>
        <taxon>Streptophyta</taxon>
        <taxon>Embryophyta</taxon>
        <taxon>Tracheophyta</taxon>
        <taxon>Spermatophyta</taxon>
        <taxon>Magnoliopsida</taxon>
        <taxon>eudicotyledons</taxon>
        <taxon>Gunneridae</taxon>
        <taxon>Pentapetalae</taxon>
        <taxon>rosids</taxon>
        <taxon>fabids</taxon>
        <taxon>Fabales</taxon>
        <taxon>Fabaceae</taxon>
        <taxon>Caesalpinioideae</taxon>
        <taxon>Cassia clade</taxon>
        <taxon>Senna</taxon>
    </lineage>
</organism>
<dbReference type="PANTHER" id="PTHR43349:SF43">
    <property type="entry name" value="ISOEUGENOL SYNTHASE 1-LIKE"/>
    <property type="match status" value="1"/>
</dbReference>
<proteinExistence type="predicted"/>
<dbReference type="GO" id="GO:0016491">
    <property type="term" value="F:oxidoreductase activity"/>
    <property type="evidence" value="ECO:0007669"/>
    <property type="project" value="UniProtKB-KW"/>
</dbReference>
<gene>
    <name evidence="4" type="ORF">G2W53_008656</name>
</gene>
<keyword evidence="5" id="KW-1185">Reference proteome</keyword>
<dbReference type="OrthoDB" id="419598at2759"/>
<name>A0A834X8J0_9FABA</name>
<dbReference type="InterPro" id="IPR008030">
    <property type="entry name" value="NmrA-like"/>
</dbReference>
<dbReference type="Gene3D" id="3.90.25.10">
    <property type="entry name" value="UDP-galactose 4-epimerase, domain 1"/>
    <property type="match status" value="1"/>
</dbReference>
<dbReference type="Gene3D" id="3.40.50.720">
    <property type="entry name" value="NAD(P)-binding Rossmann-like Domain"/>
    <property type="match status" value="1"/>
</dbReference>
<protein>
    <submittedName>
        <fullName evidence="4">Isoeugenol synthase 1-like</fullName>
    </submittedName>
</protein>
<dbReference type="Proteomes" id="UP000634136">
    <property type="component" value="Unassembled WGS sequence"/>
</dbReference>
<evidence type="ECO:0000256" key="1">
    <source>
        <dbReference type="ARBA" id="ARBA00022857"/>
    </source>
</evidence>
<dbReference type="InterPro" id="IPR050608">
    <property type="entry name" value="NmrA-type/Isoflavone_red_sf"/>
</dbReference>
<evidence type="ECO:0000313" key="4">
    <source>
        <dbReference type="EMBL" id="KAF7840174.1"/>
    </source>
</evidence>
<dbReference type="Pfam" id="PF05368">
    <property type="entry name" value="NmrA"/>
    <property type="match status" value="1"/>
</dbReference>
<feature type="domain" description="NmrA-like" evidence="3">
    <location>
        <begin position="5"/>
        <end position="339"/>
    </location>
</feature>
<dbReference type="EMBL" id="JAAIUW010000003">
    <property type="protein sequence ID" value="KAF7840174.1"/>
    <property type="molecule type" value="Genomic_DNA"/>
</dbReference>
<evidence type="ECO:0000259" key="3">
    <source>
        <dbReference type="Pfam" id="PF05368"/>
    </source>
</evidence>